<name>A0A4R7ZIF0_9FIRM</name>
<comment type="function">
    <text evidence="7">With S5 and S12 plays an important role in translational accuracy.</text>
</comment>
<comment type="subunit">
    <text evidence="7">Part of the 30S ribosomal subunit. Contacts protein S5. The interaction surface between S4 and S5 is involved in control of translational fidelity.</text>
</comment>
<evidence type="ECO:0000256" key="2">
    <source>
        <dbReference type="ARBA" id="ARBA00022730"/>
    </source>
</evidence>
<dbReference type="GO" id="GO:0042274">
    <property type="term" value="P:ribosomal small subunit biogenesis"/>
    <property type="evidence" value="ECO:0007669"/>
    <property type="project" value="TreeGrafter"/>
</dbReference>
<dbReference type="PANTHER" id="PTHR11831:SF4">
    <property type="entry name" value="SMALL RIBOSOMAL SUBUNIT PROTEIN US4M"/>
    <property type="match status" value="1"/>
</dbReference>
<evidence type="ECO:0000256" key="7">
    <source>
        <dbReference type="HAMAP-Rule" id="MF_01306"/>
    </source>
</evidence>
<dbReference type="FunFam" id="3.10.290.10:FF:000001">
    <property type="entry name" value="30S ribosomal protein S4"/>
    <property type="match status" value="1"/>
</dbReference>
<evidence type="ECO:0000256" key="6">
    <source>
        <dbReference type="ARBA" id="ARBA00035254"/>
    </source>
</evidence>
<evidence type="ECO:0000259" key="9">
    <source>
        <dbReference type="SMART" id="SM00363"/>
    </source>
</evidence>
<dbReference type="PROSITE" id="PS50889">
    <property type="entry name" value="S4"/>
    <property type="match status" value="1"/>
</dbReference>
<evidence type="ECO:0000256" key="4">
    <source>
        <dbReference type="ARBA" id="ARBA00022980"/>
    </source>
</evidence>
<organism evidence="11 12">
    <name type="scientific">Breznakia blatticola</name>
    <dbReference type="NCBI Taxonomy" id="1754012"/>
    <lineage>
        <taxon>Bacteria</taxon>
        <taxon>Bacillati</taxon>
        <taxon>Bacillota</taxon>
        <taxon>Erysipelotrichia</taxon>
        <taxon>Erysipelotrichales</taxon>
        <taxon>Erysipelotrichaceae</taxon>
        <taxon>Breznakia</taxon>
    </lineage>
</organism>
<dbReference type="Gene3D" id="3.10.290.10">
    <property type="entry name" value="RNA-binding S4 domain"/>
    <property type="match status" value="1"/>
</dbReference>
<comment type="caution">
    <text evidence="11">The sequence shown here is derived from an EMBL/GenBank/DDBJ whole genome shotgun (WGS) entry which is preliminary data.</text>
</comment>
<dbReference type="InterPro" id="IPR022801">
    <property type="entry name" value="Ribosomal_uS4"/>
</dbReference>
<dbReference type="Gene3D" id="1.10.1050.10">
    <property type="entry name" value="Ribosomal Protein S4 Delta 41, Chain A, domain 1"/>
    <property type="match status" value="1"/>
</dbReference>
<dbReference type="Pfam" id="PF01479">
    <property type="entry name" value="S4"/>
    <property type="match status" value="1"/>
</dbReference>
<dbReference type="NCBIfam" id="TIGR01017">
    <property type="entry name" value="rpsD_bact"/>
    <property type="match status" value="1"/>
</dbReference>
<proteinExistence type="inferred from homology"/>
<dbReference type="AlphaFoldDB" id="A0A4R7ZIF0"/>
<keyword evidence="2 7" id="KW-0699">rRNA-binding</keyword>
<dbReference type="Pfam" id="PF00163">
    <property type="entry name" value="Ribosomal_S4"/>
    <property type="match status" value="1"/>
</dbReference>
<comment type="function">
    <text evidence="7">One of the primary rRNA binding proteins, it binds directly to 16S rRNA where it nucleates assembly of the body of the 30S subunit.</text>
</comment>
<dbReference type="PANTHER" id="PTHR11831">
    <property type="entry name" value="30S 40S RIBOSOMAL PROTEIN"/>
    <property type="match status" value="1"/>
</dbReference>
<comment type="similarity">
    <text evidence="1 7 8">Belongs to the universal ribosomal protein uS4 family.</text>
</comment>
<feature type="domain" description="Small ribosomal subunit protein uS4 N-terminal" evidence="10">
    <location>
        <begin position="3"/>
        <end position="94"/>
    </location>
</feature>
<dbReference type="GO" id="GO:0003735">
    <property type="term" value="F:structural constituent of ribosome"/>
    <property type="evidence" value="ECO:0007669"/>
    <property type="project" value="InterPro"/>
</dbReference>
<protein>
    <recommendedName>
        <fullName evidence="6 7">Small ribosomal subunit protein uS4</fullName>
    </recommendedName>
</protein>
<dbReference type="Proteomes" id="UP000294743">
    <property type="component" value="Unassembled WGS sequence"/>
</dbReference>
<keyword evidence="3 7" id="KW-0694">RNA-binding</keyword>
<keyword evidence="5 7" id="KW-0687">Ribonucleoprotein</keyword>
<dbReference type="HAMAP" id="MF_01306_B">
    <property type="entry name" value="Ribosomal_uS4_B"/>
    <property type="match status" value="1"/>
</dbReference>
<keyword evidence="12" id="KW-1185">Reference proteome</keyword>
<dbReference type="GO" id="GO:0006412">
    <property type="term" value="P:translation"/>
    <property type="evidence" value="ECO:0007669"/>
    <property type="project" value="UniProtKB-UniRule"/>
</dbReference>
<accession>A0A4R7ZIF0</accession>
<dbReference type="PROSITE" id="PS00632">
    <property type="entry name" value="RIBOSOMAL_S4"/>
    <property type="match status" value="1"/>
</dbReference>
<dbReference type="SMART" id="SM01390">
    <property type="entry name" value="Ribosomal_S4"/>
    <property type="match status" value="1"/>
</dbReference>
<evidence type="ECO:0000256" key="3">
    <source>
        <dbReference type="ARBA" id="ARBA00022884"/>
    </source>
</evidence>
<dbReference type="RefSeq" id="WP_134170339.1">
    <property type="nucleotide sequence ID" value="NZ_SODD01000030.1"/>
</dbReference>
<sequence length="205" mass="23949">MARITKPVFKTARRLSFSILESGKEFSKGKQRQYAPGQHGPTKRIKLTNYGLQLREKQRLRYMYQMNERQFFNTYKRAIKMKGVTGENFLFLLEARLDNVVYRMGFAPTRRAARQLVNHGHFLVDGKKVDIPSYQVKPGQVVEVKEKSRNLQLINDSLEAVYKAPAFVDVDKNAKKGTYVRTPERNELNSEINELLIVEFYNRQL</sequence>
<dbReference type="GO" id="GO:0015935">
    <property type="term" value="C:small ribosomal subunit"/>
    <property type="evidence" value="ECO:0007669"/>
    <property type="project" value="InterPro"/>
</dbReference>
<dbReference type="InterPro" id="IPR001912">
    <property type="entry name" value="Ribosomal_uS4_N"/>
</dbReference>
<dbReference type="GO" id="GO:0019843">
    <property type="term" value="F:rRNA binding"/>
    <property type="evidence" value="ECO:0007669"/>
    <property type="project" value="UniProtKB-UniRule"/>
</dbReference>
<dbReference type="NCBIfam" id="NF003717">
    <property type="entry name" value="PRK05327.1"/>
    <property type="match status" value="1"/>
</dbReference>
<dbReference type="SMART" id="SM00363">
    <property type="entry name" value="S4"/>
    <property type="match status" value="1"/>
</dbReference>
<feature type="domain" description="RNA-binding S4" evidence="9">
    <location>
        <begin position="95"/>
        <end position="152"/>
    </location>
</feature>
<evidence type="ECO:0000313" key="12">
    <source>
        <dbReference type="Proteomes" id="UP000294743"/>
    </source>
</evidence>
<dbReference type="InterPro" id="IPR002942">
    <property type="entry name" value="S4_RNA-bd"/>
</dbReference>
<dbReference type="InterPro" id="IPR005709">
    <property type="entry name" value="Ribosomal_uS4_bac-type"/>
</dbReference>
<dbReference type="OrthoDB" id="9803672at2"/>
<dbReference type="SUPFAM" id="SSF55174">
    <property type="entry name" value="Alpha-L RNA-binding motif"/>
    <property type="match status" value="1"/>
</dbReference>
<gene>
    <name evidence="7" type="primary">rpsD</name>
    <name evidence="11" type="ORF">EDD63_13033</name>
</gene>
<dbReference type="InterPro" id="IPR018079">
    <property type="entry name" value="Ribosomal_uS4_CS"/>
</dbReference>
<evidence type="ECO:0000259" key="10">
    <source>
        <dbReference type="SMART" id="SM01390"/>
    </source>
</evidence>
<evidence type="ECO:0000256" key="5">
    <source>
        <dbReference type="ARBA" id="ARBA00023274"/>
    </source>
</evidence>
<keyword evidence="4 7" id="KW-0689">Ribosomal protein</keyword>
<evidence type="ECO:0000256" key="8">
    <source>
        <dbReference type="RuleBase" id="RU003699"/>
    </source>
</evidence>
<reference evidence="11 12" key="1">
    <citation type="submission" date="2019-03" db="EMBL/GenBank/DDBJ databases">
        <title>Genomic Encyclopedia of Type Strains, Phase IV (KMG-IV): sequencing the most valuable type-strain genomes for metagenomic binning, comparative biology and taxonomic classification.</title>
        <authorList>
            <person name="Goeker M."/>
        </authorList>
    </citation>
    <scope>NUCLEOTIDE SEQUENCE [LARGE SCALE GENOMIC DNA]</scope>
    <source>
        <strain evidence="11 12">DSM 28867</strain>
    </source>
</reference>
<dbReference type="CDD" id="cd00165">
    <property type="entry name" value="S4"/>
    <property type="match status" value="1"/>
</dbReference>
<dbReference type="EMBL" id="SODD01000030">
    <property type="protein sequence ID" value="TDW14840.1"/>
    <property type="molecule type" value="Genomic_DNA"/>
</dbReference>
<dbReference type="InterPro" id="IPR036986">
    <property type="entry name" value="S4_RNA-bd_sf"/>
</dbReference>
<evidence type="ECO:0000256" key="1">
    <source>
        <dbReference type="ARBA" id="ARBA00007465"/>
    </source>
</evidence>
<evidence type="ECO:0000313" key="11">
    <source>
        <dbReference type="EMBL" id="TDW14840.1"/>
    </source>
</evidence>